<dbReference type="Pfam" id="PF00581">
    <property type="entry name" value="Rhodanese"/>
    <property type="match status" value="2"/>
</dbReference>
<dbReference type="AlphaFoldDB" id="A0A090QMM4"/>
<evidence type="ECO:0000256" key="6">
    <source>
        <dbReference type="ARBA" id="ARBA00066832"/>
    </source>
</evidence>
<evidence type="ECO:0000256" key="3">
    <source>
        <dbReference type="ARBA" id="ARBA00022679"/>
    </source>
</evidence>
<dbReference type="Proteomes" id="UP000029227">
    <property type="component" value="Unassembled WGS sequence"/>
</dbReference>
<evidence type="ECO:0000259" key="9">
    <source>
        <dbReference type="PROSITE" id="PS50206"/>
    </source>
</evidence>
<reference evidence="10 11" key="1">
    <citation type="journal article" date="2014" name="Genome Announc.">
        <title>Draft Genome Sequences of Two Vibrionaceae Species, Vibrio ponticus C121 and Photobacterium aphoticum C119, Isolated as Coral Reef Microbiota.</title>
        <authorList>
            <person name="Al-saari N."/>
            <person name="Meirelles P.M."/>
            <person name="Mino S."/>
            <person name="Suda W."/>
            <person name="Oshima K."/>
            <person name="Hattori M."/>
            <person name="Ohkuma M."/>
            <person name="Thompson F.L."/>
            <person name="Gomez-Gil B."/>
            <person name="Sawabe T."/>
            <person name="Sawabe T."/>
        </authorList>
    </citation>
    <scope>NUCLEOTIDE SEQUENCE [LARGE SCALE GENOMIC DNA]</scope>
    <source>
        <strain evidence="10 11">JCM 19237</strain>
    </source>
</reference>
<evidence type="ECO:0000256" key="8">
    <source>
        <dbReference type="ARBA" id="ARBA00078354"/>
    </source>
</evidence>
<gene>
    <name evidence="10" type="ORF">JCM19237_5937</name>
</gene>
<dbReference type="GO" id="GO:0005737">
    <property type="term" value="C:cytoplasm"/>
    <property type="evidence" value="ECO:0007669"/>
    <property type="project" value="UniProtKB-SubCell"/>
</dbReference>
<comment type="catalytic activity">
    <reaction evidence="5">
        <text>2-oxo-3-sulfanylpropanoate + [thioredoxin]-dithiol = [thioredoxin]-disulfide + hydrogen sulfide + pyruvate + H(+)</text>
        <dbReference type="Rhea" id="RHEA:21740"/>
        <dbReference type="Rhea" id="RHEA-COMP:10698"/>
        <dbReference type="Rhea" id="RHEA-COMP:10700"/>
        <dbReference type="ChEBI" id="CHEBI:15361"/>
        <dbReference type="ChEBI" id="CHEBI:15378"/>
        <dbReference type="ChEBI" id="CHEBI:29919"/>
        <dbReference type="ChEBI" id="CHEBI:29950"/>
        <dbReference type="ChEBI" id="CHEBI:50058"/>
        <dbReference type="ChEBI" id="CHEBI:57678"/>
        <dbReference type="EC" id="2.8.1.2"/>
    </reaction>
    <physiologicalReaction direction="left-to-right" evidence="5">
        <dbReference type="Rhea" id="RHEA:21741"/>
    </physiologicalReaction>
</comment>
<dbReference type="eggNOG" id="COG2897">
    <property type="taxonomic scope" value="Bacteria"/>
</dbReference>
<evidence type="ECO:0000256" key="2">
    <source>
        <dbReference type="ARBA" id="ARBA00022490"/>
    </source>
</evidence>
<dbReference type="SMART" id="SM00450">
    <property type="entry name" value="RHOD"/>
    <property type="match status" value="2"/>
</dbReference>
<dbReference type="CDD" id="cd01448">
    <property type="entry name" value="TST_Repeat_1"/>
    <property type="match status" value="1"/>
</dbReference>
<protein>
    <recommendedName>
        <fullName evidence="7">3-mercaptopyruvate sulfurtransferase</fullName>
        <ecNumber evidence="6">2.8.1.2</ecNumber>
    </recommendedName>
    <alternativeName>
        <fullName evidence="8">Rhodanese-like protein</fullName>
    </alternativeName>
</protein>
<name>A0A090QMM4_9GAMM</name>
<comment type="subcellular location">
    <subcellularLocation>
        <location evidence="1">Cytoplasm</location>
    </subcellularLocation>
</comment>
<dbReference type="InterPro" id="IPR001763">
    <property type="entry name" value="Rhodanese-like_dom"/>
</dbReference>
<dbReference type="PANTHER" id="PTHR11364">
    <property type="entry name" value="THIOSULFATE SULFERTANSFERASE"/>
    <property type="match status" value="1"/>
</dbReference>
<dbReference type="PANTHER" id="PTHR11364:SF27">
    <property type="entry name" value="SULFURTRANSFERASE"/>
    <property type="match status" value="1"/>
</dbReference>
<dbReference type="GO" id="GO:0016784">
    <property type="term" value="F:3-mercaptopyruvate sulfurtransferase activity"/>
    <property type="evidence" value="ECO:0007669"/>
    <property type="project" value="UniProtKB-EC"/>
</dbReference>
<sequence length="282" mass="31786">MSALMLPSSRVSTEWLAEHLTHPQLVVLDASWFMPGSERNGYLEWQQKRIPHAQYFDFDKKIADPDASLPHMLPTAAHFADEVGQLGVSNDSVIVVYDSQGMFSAPRVWWMFRAMGHQHVAVLDGGFPAWRAAGYEVDTQRPETVTPTTYQATLDPAWVIDGDTLHQHLNDPDNQIFDARPAERFYGLQPEPREGVRSGHMPYANSLPFSQLLHNGYFLPDDQLKQRFDALSEPEQQLIFSCGSGVTACILALAADLSGRKKLTVYDGSWTEWGSEYKYPVE</sequence>
<dbReference type="STRING" id="754436.JCM19237_5937"/>
<dbReference type="EC" id="2.8.1.2" evidence="6"/>
<organism evidence="10 11">
    <name type="scientific">Photobacterium aphoticum</name>
    <dbReference type="NCBI Taxonomy" id="754436"/>
    <lineage>
        <taxon>Bacteria</taxon>
        <taxon>Pseudomonadati</taxon>
        <taxon>Pseudomonadota</taxon>
        <taxon>Gammaproteobacteria</taxon>
        <taxon>Vibrionales</taxon>
        <taxon>Vibrionaceae</taxon>
        <taxon>Photobacterium</taxon>
    </lineage>
</organism>
<dbReference type="FunFam" id="3.40.250.10:FF:000015">
    <property type="entry name" value="Sulfurtransferase"/>
    <property type="match status" value="1"/>
</dbReference>
<dbReference type="EMBL" id="BBMN01000001">
    <property type="protein sequence ID" value="GAL03044.1"/>
    <property type="molecule type" value="Genomic_DNA"/>
</dbReference>
<dbReference type="PROSITE" id="PS50206">
    <property type="entry name" value="RHODANESE_3"/>
    <property type="match status" value="2"/>
</dbReference>
<dbReference type="GO" id="GO:0004792">
    <property type="term" value="F:thiosulfate-cyanide sulfurtransferase activity"/>
    <property type="evidence" value="ECO:0007669"/>
    <property type="project" value="TreeGrafter"/>
</dbReference>
<dbReference type="InterPro" id="IPR045078">
    <property type="entry name" value="TST/MPST-like"/>
</dbReference>
<dbReference type="FunFam" id="3.40.250.10:FF:000001">
    <property type="entry name" value="Sulfurtransferase"/>
    <property type="match status" value="1"/>
</dbReference>
<comment type="caution">
    <text evidence="10">The sequence shown here is derived from an EMBL/GenBank/DDBJ whole genome shotgun (WGS) entry which is preliminary data.</text>
</comment>
<dbReference type="CDD" id="cd01449">
    <property type="entry name" value="TST_Repeat_2"/>
    <property type="match status" value="1"/>
</dbReference>
<evidence type="ECO:0000256" key="1">
    <source>
        <dbReference type="ARBA" id="ARBA00004496"/>
    </source>
</evidence>
<evidence type="ECO:0000313" key="10">
    <source>
        <dbReference type="EMBL" id="GAL03044.1"/>
    </source>
</evidence>
<evidence type="ECO:0000256" key="7">
    <source>
        <dbReference type="ARBA" id="ARBA00070833"/>
    </source>
</evidence>
<dbReference type="SUPFAM" id="SSF52821">
    <property type="entry name" value="Rhodanese/Cell cycle control phosphatase"/>
    <property type="match status" value="2"/>
</dbReference>
<keyword evidence="2" id="KW-0963">Cytoplasm</keyword>
<accession>A0A090QMM4</accession>
<feature type="domain" description="Rhodanese" evidence="9">
    <location>
        <begin position="21"/>
        <end position="139"/>
    </location>
</feature>
<evidence type="ECO:0000313" key="11">
    <source>
        <dbReference type="Proteomes" id="UP000029227"/>
    </source>
</evidence>
<keyword evidence="3 10" id="KW-0808">Transferase</keyword>
<feature type="domain" description="Rhodanese" evidence="9">
    <location>
        <begin position="170"/>
        <end position="282"/>
    </location>
</feature>
<keyword evidence="4" id="KW-0677">Repeat</keyword>
<proteinExistence type="predicted"/>
<dbReference type="Gene3D" id="3.40.250.10">
    <property type="entry name" value="Rhodanese-like domain"/>
    <property type="match status" value="2"/>
</dbReference>
<dbReference type="InterPro" id="IPR036873">
    <property type="entry name" value="Rhodanese-like_dom_sf"/>
</dbReference>
<evidence type="ECO:0000256" key="4">
    <source>
        <dbReference type="ARBA" id="ARBA00022737"/>
    </source>
</evidence>
<evidence type="ECO:0000256" key="5">
    <source>
        <dbReference type="ARBA" id="ARBA00051793"/>
    </source>
</evidence>